<sequence length="526" mass="61247">PAEHDRRMQALFNEEFYGDVDEHKPVFPDLDEELEIENWDKYEPEEAKNAEGDDGPHCEDEDFNMDADYDPKQARATLLEEIQSTLGKKRRNRKKKSKLAEILTSDKPKFVPTVADKTYDEYMEEYYKMDCEDVIGGDLPTRFKYRECVPNDYGLTIEEILLADDKELTQWVPLKKIVKHRPADVEKSDVHTYRAKAADERLKKKVLPSLFKNLPEEPEIVVPLEEATKKKKKKKKNKDKKKEDQITNDEQQSKSNATENNDESSAAEVNNSTEAKIKKKKKHKERSESSILLEDNVEASPKKHKEKHKTHEENLETNENSEYNKPEGKKNKQKGSESNQDGTVEPNVEISEKKHKKKHKKIIENEENSNIQSKEVDIETIQSQDNVFRVNGTSTDVSKKKNKKKKHKSDGFVIENVRNAEPSHVGHEGSKRKDSITEEDLPKSDLKRKLDQHDQEPSKKQKKFDNKGKKDFKNNKKTFKQKDMFKNKQGKDNASDNPLNKLSDERLKAYGLNPKKYRSFLKYKKF</sequence>
<feature type="compositionally biased region" description="Basic and acidic residues" evidence="3">
    <location>
        <begin position="424"/>
        <end position="494"/>
    </location>
</feature>
<protein>
    <recommendedName>
        <fullName evidence="2">Protein KRI1 homolog</fullName>
    </recommendedName>
</protein>
<evidence type="ECO:0000256" key="2">
    <source>
        <dbReference type="ARBA" id="ARBA00017294"/>
    </source>
</evidence>
<feature type="compositionally biased region" description="Basic residues" evidence="3">
    <location>
        <begin position="229"/>
        <end position="239"/>
    </location>
</feature>
<dbReference type="EMBL" id="GDQN01000651">
    <property type="protein sequence ID" value="JAT90403.1"/>
    <property type="molecule type" value="Transcribed_RNA"/>
</dbReference>
<gene>
    <name evidence="5" type="ORF">g.1299</name>
</gene>
<accession>A0A1E1WTP3</accession>
<feature type="compositionally biased region" description="Basic and acidic residues" evidence="3">
    <location>
        <begin position="38"/>
        <end position="58"/>
    </location>
</feature>
<feature type="compositionally biased region" description="Polar residues" evidence="3">
    <location>
        <begin position="380"/>
        <end position="396"/>
    </location>
</feature>
<evidence type="ECO:0000256" key="1">
    <source>
        <dbReference type="ARBA" id="ARBA00007473"/>
    </source>
</evidence>
<dbReference type="OrthoDB" id="10252032at2759"/>
<dbReference type="InterPro" id="IPR024626">
    <property type="entry name" value="Kri1-like_C"/>
</dbReference>
<feature type="region of interest" description="Disordered" evidence="3">
    <location>
        <begin position="228"/>
        <end position="509"/>
    </location>
</feature>
<dbReference type="GO" id="GO:0000447">
    <property type="term" value="P:endonucleolytic cleavage in ITS1 to separate SSU-rRNA from 5.8S rRNA and LSU-rRNA from tricistronic rRNA transcript (SSU-rRNA, 5.8S rRNA, LSU-rRNA)"/>
    <property type="evidence" value="ECO:0007669"/>
    <property type="project" value="TreeGrafter"/>
</dbReference>
<reference evidence="5" key="1">
    <citation type="submission" date="2015-09" db="EMBL/GenBank/DDBJ databases">
        <title>De novo assembly of Pectinophora gossypiella (Pink Bollworm) gut transcriptome.</title>
        <authorList>
            <person name="Tassone E.E."/>
        </authorList>
    </citation>
    <scope>NUCLEOTIDE SEQUENCE</scope>
</reference>
<feature type="compositionally biased region" description="Polar residues" evidence="3">
    <location>
        <begin position="248"/>
        <end position="274"/>
    </location>
</feature>
<dbReference type="PANTHER" id="PTHR14490:SF5">
    <property type="entry name" value="PROTEIN KRI1 HOMOLOG"/>
    <property type="match status" value="1"/>
</dbReference>
<feature type="non-terminal residue" evidence="5">
    <location>
        <position position="1"/>
    </location>
</feature>
<dbReference type="GO" id="GO:0005730">
    <property type="term" value="C:nucleolus"/>
    <property type="evidence" value="ECO:0007669"/>
    <property type="project" value="TreeGrafter"/>
</dbReference>
<dbReference type="GO" id="GO:0030686">
    <property type="term" value="C:90S preribosome"/>
    <property type="evidence" value="ECO:0007669"/>
    <property type="project" value="TreeGrafter"/>
</dbReference>
<feature type="domain" description="Kri1-like C-terminal" evidence="4">
    <location>
        <begin position="117"/>
        <end position="206"/>
    </location>
</feature>
<dbReference type="Pfam" id="PF12936">
    <property type="entry name" value="Kri1_C"/>
    <property type="match status" value="1"/>
</dbReference>
<organism evidence="5">
    <name type="scientific">Pectinophora gossypiella</name>
    <name type="common">Cotton pink bollworm</name>
    <name type="synonym">Depressaria gossypiella</name>
    <dbReference type="NCBI Taxonomy" id="13191"/>
    <lineage>
        <taxon>Eukaryota</taxon>
        <taxon>Metazoa</taxon>
        <taxon>Ecdysozoa</taxon>
        <taxon>Arthropoda</taxon>
        <taxon>Hexapoda</taxon>
        <taxon>Insecta</taxon>
        <taxon>Pterygota</taxon>
        <taxon>Neoptera</taxon>
        <taxon>Endopterygota</taxon>
        <taxon>Lepidoptera</taxon>
        <taxon>Glossata</taxon>
        <taxon>Ditrysia</taxon>
        <taxon>Gelechioidea</taxon>
        <taxon>Gelechiidae</taxon>
        <taxon>Apatetrinae</taxon>
        <taxon>Pectinophora</taxon>
    </lineage>
</organism>
<dbReference type="AlphaFoldDB" id="A0A1E1WTP3"/>
<dbReference type="PANTHER" id="PTHR14490">
    <property type="entry name" value="ZINC FINGER, ZZ TYPE"/>
    <property type="match status" value="1"/>
</dbReference>
<proteinExistence type="inferred from homology"/>
<evidence type="ECO:0000259" key="4">
    <source>
        <dbReference type="Pfam" id="PF12936"/>
    </source>
</evidence>
<evidence type="ECO:0000256" key="3">
    <source>
        <dbReference type="SAM" id="MobiDB-lite"/>
    </source>
</evidence>
<evidence type="ECO:0000313" key="5">
    <source>
        <dbReference type="EMBL" id="JAT90403.1"/>
    </source>
</evidence>
<dbReference type="InterPro" id="IPR018034">
    <property type="entry name" value="Kri1"/>
</dbReference>
<comment type="similarity">
    <text evidence="1">Belongs to the KRI1 family.</text>
</comment>
<name>A0A1E1WTP3_PECGO</name>
<feature type="region of interest" description="Disordered" evidence="3">
    <location>
        <begin position="36"/>
        <end position="67"/>
    </location>
</feature>